<accession>J1QLU0</accession>
<dbReference type="InterPro" id="IPR002938">
    <property type="entry name" value="FAD-bd"/>
</dbReference>
<keyword evidence="4" id="KW-0285">Flavoprotein</keyword>
<evidence type="ECO:0000256" key="1">
    <source>
        <dbReference type="ARBA" id="ARBA00001974"/>
    </source>
</evidence>
<evidence type="ECO:0000259" key="10">
    <source>
        <dbReference type="Pfam" id="PF01494"/>
    </source>
</evidence>
<proteinExistence type="inferred from homology"/>
<keyword evidence="5" id="KW-0274">FAD</keyword>
<keyword evidence="9" id="KW-1133">Transmembrane helix</keyword>
<dbReference type="EMBL" id="ALAB01000005">
    <property type="protein sequence ID" value="EJI86566.1"/>
    <property type="molecule type" value="Genomic_DNA"/>
</dbReference>
<evidence type="ECO:0000256" key="2">
    <source>
        <dbReference type="ARBA" id="ARBA00004749"/>
    </source>
</evidence>
<name>J1QLU0_9ALTE</name>
<evidence type="ECO:0000256" key="4">
    <source>
        <dbReference type="ARBA" id="ARBA00022630"/>
    </source>
</evidence>
<keyword evidence="9" id="KW-0472">Membrane</keyword>
<dbReference type="SUPFAM" id="SSF51905">
    <property type="entry name" value="FAD/NAD(P)-binding domain"/>
    <property type="match status" value="1"/>
</dbReference>
<dbReference type="PATRIC" id="fig|1197174.4.peg.866"/>
<evidence type="ECO:0000256" key="8">
    <source>
        <dbReference type="ARBA" id="ARBA00065734"/>
    </source>
</evidence>
<sequence length="400" mass="43940">MREKQDKKMQNLITSDVVISGGGMVGAALAVALSRLGLSITVLERQAPAPFEAQSAIDLRVSSLNLRSERWLTELGAWQNLQQMRLCPYQYLQAGEGKAQLRFAASEIGERHLGHIVENNLVQLALWQQFAEPITVLTDCEITALRQDEQGVDLTLSDDRKLHCQLLIGADGAQSKVRQLARIGTAGWQYQQACLVAYVDTPYPQQDITWQQFYPSGPRAFLPLPGAQASLVWYDEAAKVKQLAALSPRALEQAFIDAFPPELGAIKLKGSAWFPLARMQAQQYVKGRVVLAGDAAHTINPLAGQGVNLGFADAMLLVEQLAANLSAGKSLTDADSLQQYQRQRRMQNTLMMGAMDVIYQTFSRESAPLSLLRQQGLRLAAKAGMAKQLLTKYAVGNSVF</sequence>
<evidence type="ECO:0000313" key="12">
    <source>
        <dbReference type="Proteomes" id="UP000012043"/>
    </source>
</evidence>
<dbReference type="GO" id="GO:0008682">
    <property type="term" value="F:3-demethoxyubiquinol 3-hydroxylase activity"/>
    <property type="evidence" value="ECO:0007669"/>
    <property type="project" value="TreeGrafter"/>
</dbReference>
<keyword evidence="12" id="KW-1185">Reference proteome</keyword>
<dbReference type="PANTHER" id="PTHR43876:SF10">
    <property type="entry name" value="3-DEMETHOXYUBIQUINOL 3-HYDROXYLASE"/>
    <property type="match status" value="1"/>
</dbReference>
<keyword evidence="7" id="KW-0503">Monooxygenase</keyword>
<dbReference type="GO" id="GO:0006744">
    <property type="term" value="P:ubiquinone biosynthetic process"/>
    <property type="evidence" value="ECO:0007669"/>
    <property type="project" value="UniProtKB-UniPathway"/>
</dbReference>
<keyword evidence="9" id="KW-0812">Transmembrane</keyword>
<dbReference type="PANTHER" id="PTHR43876">
    <property type="entry name" value="UBIQUINONE BIOSYNTHESIS MONOOXYGENASE COQ6, MITOCHONDRIAL"/>
    <property type="match status" value="1"/>
</dbReference>
<dbReference type="GO" id="GO:0110142">
    <property type="term" value="C:ubiquinone biosynthesis complex"/>
    <property type="evidence" value="ECO:0007669"/>
    <property type="project" value="UniProtKB-ARBA"/>
</dbReference>
<dbReference type="InterPro" id="IPR036188">
    <property type="entry name" value="FAD/NAD-bd_sf"/>
</dbReference>
<evidence type="ECO:0000256" key="9">
    <source>
        <dbReference type="SAM" id="Phobius"/>
    </source>
</evidence>
<dbReference type="InterPro" id="IPR010971">
    <property type="entry name" value="UbiH/COQ6"/>
</dbReference>
<keyword evidence="6" id="KW-0560">Oxidoreductase</keyword>
<feature type="transmembrane region" description="Helical" evidence="9">
    <location>
        <begin position="12"/>
        <end position="33"/>
    </location>
</feature>
<dbReference type="UniPathway" id="UPA00232"/>
<evidence type="ECO:0000256" key="6">
    <source>
        <dbReference type="ARBA" id="ARBA00023002"/>
    </source>
</evidence>
<dbReference type="NCBIfam" id="TIGR01988">
    <property type="entry name" value="Ubi-OHases"/>
    <property type="match status" value="1"/>
</dbReference>
<reference evidence="11 12" key="1">
    <citation type="journal article" date="2012" name="J. Bacteriol.">
        <title>Genome Sequence of Pectin-Degrading Alishewanella aestuarii Strain B11T, Isolated from Tidal Flat Sediment.</title>
        <authorList>
            <person name="Jung J."/>
            <person name="Choi S."/>
            <person name="Chun J."/>
            <person name="Park W."/>
        </authorList>
    </citation>
    <scope>NUCLEOTIDE SEQUENCE [LARGE SCALE GENOMIC DNA]</scope>
    <source>
        <strain evidence="11 12">B11</strain>
    </source>
</reference>
<evidence type="ECO:0000256" key="3">
    <source>
        <dbReference type="ARBA" id="ARBA00005349"/>
    </source>
</evidence>
<protein>
    <submittedName>
        <fullName evidence="11">2-octaprenyl-3-methyl-6-methoxy-1,4-benzoquinol hydroxylase</fullName>
    </submittedName>
</protein>
<feature type="domain" description="FAD-binding" evidence="10">
    <location>
        <begin position="15"/>
        <end position="345"/>
    </location>
</feature>
<dbReference type="AlphaFoldDB" id="J1QLU0"/>
<dbReference type="PRINTS" id="PR00420">
    <property type="entry name" value="RNGMNOXGNASE"/>
</dbReference>
<dbReference type="Proteomes" id="UP000012043">
    <property type="component" value="Unassembled WGS sequence"/>
</dbReference>
<gene>
    <name evidence="11" type="ORF">AEST_08820</name>
</gene>
<comment type="cofactor">
    <cofactor evidence="1">
        <name>FAD</name>
        <dbReference type="ChEBI" id="CHEBI:57692"/>
    </cofactor>
</comment>
<evidence type="ECO:0000256" key="5">
    <source>
        <dbReference type="ARBA" id="ARBA00022827"/>
    </source>
</evidence>
<organism evidence="11 12">
    <name type="scientific">Alishewanella aestuarii B11</name>
    <dbReference type="NCBI Taxonomy" id="1197174"/>
    <lineage>
        <taxon>Bacteria</taxon>
        <taxon>Pseudomonadati</taxon>
        <taxon>Pseudomonadota</taxon>
        <taxon>Gammaproteobacteria</taxon>
        <taxon>Alteromonadales</taxon>
        <taxon>Alteromonadaceae</taxon>
        <taxon>Alishewanella</taxon>
    </lineage>
</organism>
<comment type="caution">
    <text evidence="11">The sequence shown here is derived from an EMBL/GenBank/DDBJ whole genome shotgun (WGS) entry which is preliminary data.</text>
</comment>
<comment type="subunit">
    <text evidence="8">Component of the Ubi complex metabolon, which regroups five ubiquinone biosynthesis proteins (UbiE, UbiF, UbiG, UbiH and UbiI) and two accessory factors (UbiK and the lipid-binding protein UbiJ).</text>
</comment>
<dbReference type="InterPro" id="IPR051205">
    <property type="entry name" value="UbiH/COQ6_monooxygenase"/>
</dbReference>
<comment type="similarity">
    <text evidence="3">Belongs to the UbiH/COQ6 family.</text>
</comment>
<dbReference type="FunFam" id="3.50.50.60:FF:000021">
    <property type="entry name" value="Ubiquinone biosynthesis monooxygenase COQ6"/>
    <property type="match status" value="1"/>
</dbReference>
<evidence type="ECO:0000313" key="11">
    <source>
        <dbReference type="EMBL" id="EJI86566.1"/>
    </source>
</evidence>
<evidence type="ECO:0000256" key="7">
    <source>
        <dbReference type="ARBA" id="ARBA00023033"/>
    </source>
</evidence>
<comment type="pathway">
    <text evidence="2">Cofactor biosynthesis; ubiquinone biosynthesis.</text>
</comment>
<dbReference type="GO" id="GO:0071949">
    <property type="term" value="F:FAD binding"/>
    <property type="evidence" value="ECO:0007669"/>
    <property type="project" value="InterPro"/>
</dbReference>
<dbReference type="Pfam" id="PF01494">
    <property type="entry name" value="FAD_binding_3"/>
    <property type="match status" value="1"/>
</dbReference>
<dbReference type="Gene3D" id="3.50.50.60">
    <property type="entry name" value="FAD/NAD(P)-binding domain"/>
    <property type="match status" value="2"/>
</dbReference>